<sequence>MALAGSSSRILCTTPKNTPTPCPSPPSLPESFISFMVPPPQIITFHSLSEPEEVLFVVKNRKI</sequence>
<gene>
    <name evidence="2" type="ORF">Sradi_3969100</name>
</gene>
<evidence type="ECO:0000256" key="1">
    <source>
        <dbReference type="SAM" id="MobiDB-lite"/>
    </source>
</evidence>
<name>A0AAW2PH58_SESRA</name>
<evidence type="ECO:0000313" key="2">
    <source>
        <dbReference type="EMBL" id="KAL0355222.1"/>
    </source>
</evidence>
<comment type="caution">
    <text evidence="2">The sequence shown here is derived from an EMBL/GenBank/DDBJ whole genome shotgun (WGS) entry which is preliminary data.</text>
</comment>
<feature type="compositionally biased region" description="Polar residues" evidence="1">
    <location>
        <begin position="1"/>
        <end position="10"/>
    </location>
</feature>
<dbReference type="EMBL" id="JACGWJ010000017">
    <property type="protein sequence ID" value="KAL0355222.1"/>
    <property type="molecule type" value="Genomic_DNA"/>
</dbReference>
<reference evidence="2" key="1">
    <citation type="submission" date="2020-06" db="EMBL/GenBank/DDBJ databases">
        <authorList>
            <person name="Li T."/>
            <person name="Hu X."/>
            <person name="Zhang T."/>
            <person name="Song X."/>
            <person name="Zhang H."/>
            <person name="Dai N."/>
            <person name="Sheng W."/>
            <person name="Hou X."/>
            <person name="Wei L."/>
        </authorList>
    </citation>
    <scope>NUCLEOTIDE SEQUENCE</scope>
    <source>
        <strain evidence="2">G02</strain>
        <tissue evidence="2">Leaf</tissue>
    </source>
</reference>
<dbReference type="AlphaFoldDB" id="A0AAW2PH58"/>
<accession>A0AAW2PH58</accession>
<feature type="region of interest" description="Disordered" evidence="1">
    <location>
        <begin position="1"/>
        <end position="25"/>
    </location>
</feature>
<protein>
    <submittedName>
        <fullName evidence="2">Uncharacterized protein</fullName>
    </submittedName>
</protein>
<reference evidence="2" key="2">
    <citation type="journal article" date="2024" name="Plant">
        <title>Genomic evolution and insights into agronomic trait innovations of Sesamum species.</title>
        <authorList>
            <person name="Miao H."/>
            <person name="Wang L."/>
            <person name="Qu L."/>
            <person name="Liu H."/>
            <person name="Sun Y."/>
            <person name="Le M."/>
            <person name="Wang Q."/>
            <person name="Wei S."/>
            <person name="Zheng Y."/>
            <person name="Lin W."/>
            <person name="Duan Y."/>
            <person name="Cao H."/>
            <person name="Xiong S."/>
            <person name="Wang X."/>
            <person name="Wei L."/>
            <person name="Li C."/>
            <person name="Ma Q."/>
            <person name="Ju M."/>
            <person name="Zhao R."/>
            <person name="Li G."/>
            <person name="Mu C."/>
            <person name="Tian Q."/>
            <person name="Mei H."/>
            <person name="Zhang T."/>
            <person name="Gao T."/>
            <person name="Zhang H."/>
        </authorList>
    </citation>
    <scope>NUCLEOTIDE SEQUENCE</scope>
    <source>
        <strain evidence="2">G02</strain>
    </source>
</reference>
<organism evidence="2">
    <name type="scientific">Sesamum radiatum</name>
    <name type="common">Black benniseed</name>
    <dbReference type="NCBI Taxonomy" id="300843"/>
    <lineage>
        <taxon>Eukaryota</taxon>
        <taxon>Viridiplantae</taxon>
        <taxon>Streptophyta</taxon>
        <taxon>Embryophyta</taxon>
        <taxon>Tracheophyta</taxon>
        <taxon>Spermatophyta</taxon>
        <taxon>Magnoliopsida</taxon>
        <taxon>eudicotyledons</taxon>
        <taxon>Gunneridae</taxon>
        <taxon>Pentapetalae</taxon>
        <taxon>asterids</taxon>
        <taxon>lamiids</taxon>
        <taxon>Lamiales</taxon>
        <taxon>Pedaliaceae</taxon>
        <taxon>Sesamum</taxon>
    </lineage>
</organism>
<proteinExistence type="predicted"/>